<sequence length="91" mass="10834">MRLLIAAILNRDPNKFNRYRINQEDDKSFILLLAIRTYSTYDKHCLIYKKSIPKHNFLWKLFTISPNLLSLNGSENQYPTIPSLFRKKPSF</sequence>
<name>A0A828Z952_9LEPT</name>
<evidence type="ECO:0000313" key="1">
    <source>
        <dbReference type="EMBL" id="EKR66136.1"/>
    </source>
</evidence>
<proteinExistence type="predicted"/>
<dbReference type="Proteomes" id="UP000001338">
    <property type="component" value="Unassembled WGS sequence"/>
</dbReference>
<gene>
    <name evidence="1" type="ORF">LEP1GSC036_0694</name>
</gene>
<dbReference type="EMBL" id="AFLV02000009">
    <property type="protein sequence ID" value="EKR66136.1"/>
    <property type="molecule type" value="Genomic_DNA"/>
</dbReference>
<reference evidence="1 2" key="1">
    <citation type="submission" date="2012-10" db="EMBL/GenBank/DDBJ databases">
        <authorList>
            <person name="Harkins D.M."/>
            <person name="Durkin A.S."/>
            <person name="Brinkac L.M."/>
            <person name="Haft D.H."/>
            <person name="Selengut J.D."/>
            <person name="Sanka R."/>
            <person name="DePew J."/>
            <person name="Purushe J."/>
            <person name="Whelen A.C."/>
            <person name="Vinetz J.M."/>
            <person name="Sutton G.G."/>
            <person name="Nierman W.C."/>
            <person name="Fouts D.E."/>
        </authorList>
    </citation>
    <scope>NUCLEOTIDE SEQUENCE [LARGE SCALE GENOMIC DNA]</scope>
    <source>
        <strain evidence="1 2">2006001853</strain>
    </source>
</reference>
<evidence type="ECO:0000313" key="2">
    <source>
        <dbReference type="Proteomes" id="UP000001338"/>
    </source>
</evidence>
<dbReference type="AlphaFoldDB" id="A0A828Z952"/>
<comment type="caution">
    <text evidence="1">The sequence shown here is derived from an EMBL/GenBank/DDBJ whole genome shotgun (WGS) entry which is preliminary data.</text>
</comment>
<protein>
    <submittedName>
        <fullName evidence="1">Uncharacterized protein</fullName>
    </submittedName>
</protein>
<accession>A0A828Z952</accession>
<organism evidence="1 2">
    <name type="scientific">Leptospira weilii str. 2006001853</name>
    <dbReference type="NCBI Taxonomy" id="1001589"/>
    <lineage>
        <taxon>Bacteria</taxon>
        <taxon>Pseudomonadati</taxon>
        <taxon>Spirochaetota</taxon>
        <taxon>Spirochaetia</taxon>
        <taxon>Leptospirales</taxon>
        <taxon>Leptospiraceae</taxon>
        <taxon>Leptospira</taxon>
    </lineage>
</organism>